<dbReference type="Gene3D" id="3.40.50.2300">
    <property type="match status" value="1"/>
</dbReference>
<dbReference type="SMART" id="SM00226">
    <property type="entry name" value="LMWPc"/>
    <property type="match status" value="1"/>
</dbReference>
<gene>
    <name evidence="2" type="ORF">FNW02_01635</name>
</gene>
<dbReference type="PIRSF" id="PIRSF029416">
    <property type="entry name" value="UCP029416_PTP"/>
    <property type="match status" value="1"/>
</dbReference>
<evidence type="ECO:0000259" key="1">
    <source>
        <dbReference type="SMART" id="SM00226"/>
    </source>
</evidence>
<comment type="caution">
    <text evidence="2">The sequence shown here is derived from an EMBL/GenBank/DDBJ whole genome shotgun (WGS) entry which is preliminary data.</text>
</comment>
<proteinExistence type="predicted"/>
<protein>
    <submittedName>
        <fullName evidence="2">Phosphotyrosine protein phosphatase</fullName>
    </submittedName>
</protein>
<evidence type="ECO:0000313" key="3">
    <source>
        <dbReference type="Proteomes" id="UP001165986"/>
    </source>
</evidence>
<accession>A0AA40SSR3</accession>
<organism evidence="2 3">
    <name type="scientific">Komarekiella delphini-convector SJRDD-AB1</name>
    <dbReference type="NCBI Taxonomy" id="2593771"/>
    <lineage>
        <taxon>Bacteria</taxon>
        <taxon>Bacillati</taxon>
        <taxon>Cyanobacteriota</taxon>
        <taxon>Cyanophyceae</taxon>
        <taxon>Nostocales</taxon>
        <taxon>Nostocaceae</taxon>
        <taxon>Komarekiella</taxon>
        <taxon>Komarekiella delphini-convector</taxon>
    </lineage>
</organism>
<name>A0AA40SSR3_9NOST</name>
<dbReference type="Pfam" id="PF01451">
    <property type="entry name" value="LMWPc"/>
    <property type="match status" value="1"/>
</dbReference>
<dbReference type="RefSeq" id="WP_191755843.1">
    <property type="nucleotide sequence ID" value="NZ_VJXY01000001.1"/>
</dbReference>
<dbReference type="AlphaFoldDB" id="A0AA40SSR3"/>
<evidence type="ECO:0000313" key="2">
    <source>
        <dbReference type="EMBL" id="MBD6614603.1"/>
    </source>
</evidence>
<feature type="domain" description="Phosphotyrosine protein phosphatase I" evidence="1">
    <location>
        <begin position="2"/>
        <end position="108"/>
    </location>
</feature>
<dbReference type="EMBL" id="VJXY01000001">
    <property type="protein sequence ID" value="MBD6614603.1"/>
    <property type="molecule type" value="Genomic_DNA"/>
</dbReference>
<keyword evidence="3" id="KW-1185">Reference proteome</keyword>
<dbReference type="InterPro" id="IPR023485">
    <property type="entry name" value="Ptyr_pPase"/>
</dbReference>
<dbReference type="SUPFAM" id="SSF52788">
    <property type="entry name" value="Phosphotyrosine protein phosphatases I"/>
    <property type="match status" value="1"/>
</dbReference>
<dbReference type="Proteomes" id="UP001165986">
    <property type="component" value="Unassembled WGS sequence"/>
</dbReference>
<reference evidence="2" key="1">
    <citation type="submission" date="2019-07" db="EMBL/GenBank/DDBJ databases">
        <title>Toxilogical consequences of a new and cryptic species of cyanobacteria (Komarekiella delphini-convector) recovered from the epidermis of a bottlenose dolphin and 1500 ft. in the air.</title>
        <authorList>
            <person name="Brown A.O."/>
            <person name="Dvorak P."/>
            <person name="Villanueva C.D."/>
            <person name="Foss A.J."/>
            <person name="Garvey A.D."/>
            <person name="Gibson Q.A."/>
            <person name="Johansen J.R."/>
            <person name="Casamatta D.A."/>
        </authorList>
    </citation>
    <scope>NUCLEOTIDE SEQUENCE</scope>
    <source>
        <strain evidence="2">SJRDD-AB1</strain>
    </source>
</reference>
<sequence>MKKLLFICSRNKLRSPTAEAVFSEYEGLEADSAGLDPYAEVQISTEVIEWADIIFVMEKSHKSKLSKNFQPFLKNKRIICLDIPDEYEFMEPALIDLLKQKVLPLLKLKT</sequence>
<dbReference type="InterPro" id="IPR016919">
    <property type="entry name" value="UCP029416_PTP"/>
</dbReference>
<dbReference type="InterPro" id="IPR036196">
    <property type="entry name" value="Ptyr_pPase_sf"/>
</dbReference>